<dbReference type="InterPro" id="IPR004154">
    <property type="entry name" value="Anticodon-bd"/>
</dbReference>
<dbReference type="EMBL" id="GECU01035072">
    <property type="protein sequence ID" value="JAS72634.1"/>
    <property type="molecule type" value="Transcribed_RNA"/>
</dbReference>
<dbReference type="Gene3D" id="3.30.930.10">
    <property type="entry name" value="Bira Bifunctional Protein, Domain 2"/>
    <property type="match status" value="1"/>
</dbReference>
<feature type="non-terminal residue" evidence="3">
    <location>
        <position position="355"/>
    </location>
</feature>
<name>A0A1B6K230_9HEMI</name>
<dbReference type="PANTHER" id="PTHR10745">
    <property type="entry name" value="GLYCYL-TRNA SYNTHETASE/DNA POLYMERASE SUBUNIT GAMMA-2"/>
    <property type="match status" value="1"/>
</dbReference>
<evidence type="ECO:0000313" key="3">
    <source>
        <dbReference type="EMBL" id="JAT05508.1"/>
    </source>
</evidence>
<dbReference type="AlphaFoldDB" id="A0A1B6K230"/>
<evidence type="ECO:0000259" key="1">
    <source>
        <dbReference type="Pfam" id="PF03129"/>
    </source>
</evidence>
<dbReference type="SUPFAM" id="SSF52954">
    <property type="entry name" value="Class II aaRS ABD-related"/>
    <property type="match status" value="1"/>
</dbReference>
<organism evidence="3">
    <name type="scientific">Homalodisca liturata</name>
    <dbReference type="NCBI Taxonomy" id="320908"/>
    <lineage>
        <taxon>Eukaryota</taxon>
        <taxon>Metazoa</taxon>
        <taxon>Ecdysozoa</taxon>
        <taxon>Arthropoda</taxon>
        <taxon>Hexapoda</taxon>
        <taxon>Insecta</taxon>
        <taxon>Pterygota</taxon>
        <taxon>Neoptera</taxon>
        <taxon>Paraneoptera</taxon>
        <taxon>Hemiptera</taxon>
        <taxon>Auchenorrhyncha</taxon>
        <taxon>Membracoidea</taxon>
        <taxon>Cicadellidae</taxon>
        <taxon>Cicadellinae</taxon>
        <taxon>Proconiini</taxon>
        <taxon>Homalodisca</taxon>
    </lineage>
</organism>
<sequence length="355" mass="40680">MSEHLRKILELSTKLGFFKMVESNNVKTISFGPLAILLANNIHNEWFRSNVINSELNTFLYESNPDNTWQEDSQLAYNQLLQANSEQLPFGLASAFQTCMPTKASEDKDSQLQGMTHCQTKGYRHLVFISEKDSQKYFYRLQLKRRIWWRKFSTDPERFQISEYKTGEHGEYVQISAKFPFTTEVVETIHNHSSSLLNGYGSLFEVKVGRKKMMPHVIESVCLERPAVLTYLCDAFQTQPAHAVLRLHHSLAPYKVALAVDPREDRLEELGQLATFLCLNLRKEGVHTLFISSSRSKKTKEAQLGFHDSIGIPYTVVVNAESLINGIVGLRSRDTTLQEQVHVSKLTSYMQRLLS</sequence>
<dbReference type="Pfam" id="PF03129">
    <property type="entry name" value="HGTP_anticodon"/>
    <property type="match status" value="1"/>
</dbReference>
<dbReference type="GO" id="GO:0005739">
    <property type="term" value="C:mitochondrion"/>
    <property type="evidence" value="ECO:0007669"/>
    <property type="project" value="TreeGrafter"/>
</dbReference>
<dbReference type="InterPro" id="IPR045864">
    <property type="entry name" value="aa-tRNA-synth_II/BPL/LPL"/>
</dbReference>
<dbReference type="PANTHER" id="PTHR10745:SF8">
    <property type="entry name" value="DNA POLYMERASE SUBUNIT GAMMA-2, MITOCHONDRIAL"/>
    <property type="match status" value="1"/>
</dbReference>
<gene>
    <name evidence="3" type="ORF">g.17332</name>
    <name evidence="2" type="ORF">g.17333</name>
</gene>
<dbReference type="EMBL" id="GECU01002199">
    <property type="protein sequence ID" value="JAT05508.1"/>
    <property type="molecule type" value="Transcribed_RNA"/>
</dbReference>
<dbReference type="InterPro" id="IPR027031">
    <property type="entry name" value="Gly-tRNA_synthase/POLG2"/>
</dbReference>
<dbReference type="InterPro" id="IPR036621">
    <property type="entry name" value="Anticodon-bd_dom_sf"/>
</dbReference>
<dbReference type="SUPFAM" id="SSF55681">
    <property type="entry name" value="Class II aaRS and biotin synthetases"/>
    <property type="match status" value="1"/>
</dbReference>
<proteinExistence type="predicted"/>
<accession>A0A1B6K230</accession>
<dbReference type="Gene3D" id="3.40.50.800">
    <property type="entry name" value="Anticodon-binding domain"/>
    <property type="match status" value="1"/>
</dbReference>
<reference evidence="3" key="1">
    <citation type="submission" date="2015-11" db="EMBL/GenBank/DDBJ databases">
        <title>De novo transcriptome assembly of four potential Pierce s Disease insect vectors from Arizona vineyards.</title>
        <authorList>
            <person name="Tassone E.E."/>
        </authorList>
    </citation>
    <scope>NUCLEOTIDE SEQUENCE</scope>
</reference>
<evidence type="ECO:0000313" key="2">
    <source>
        <dbReference type="EMBL" id="JAS72634.1"/>
    </source>
</evidence>
<dbReference type="GO" id="GO:0006264">
    <property type="term" value="P:mitochondrial DNA replication"/>
    <property type="evidence" value="ECO:0007669"/>
    <property type="project" value="TreeGrafter"/>
</dbReference>
<feature type="domain" description="Anticodon-binding" evidence="1">
    <location>
        <begin position="268"/>
        <end position="352"/>
    </location>
</feature>
<protein>
    <recommendedName>
        <fullName evidence="1">Anticodon-binding domain-containing protein</fullName>
    </recommendedName>
</protein>